<accession>A0ABS7PC84</accession>
<dbReference type="EMBL" id="JAHWXP010000001">
    <property type="protein sequence ID" value="MBY8335437.1"/>
    <property type="molecule type" value="Genomic_DNA"/>
</dbReference>
<sequence length="241" mass="25676">MIRTAIVPTVLAATALAASPAIAAEIQVQATGPVIELVVNEQVEVEPDTVTISAGVTTQAQTAQEALSQNSAQMQSVIDRLKSLGIPERDIQTTRINLGARFDYDQQAQKQVFRGYQASNQVSVKLRDTEEVGAVLDALVKAGANDINGPSFSVSDDTGPKAEARKRALERARSMALDYARVAGYSNVRVLQISESVQGSAREYSADAIRVTGSRIERSPPIQAGMVETGVTVSVTYEAVN</sequence>
<dbReference type="InterPro" id="IPR007497">
    <property type="entry name" value="SIMPL/DUF541"/>
</dbReference>
<keyword evidence="3" id="KW-1185">Reference proteome</keyword>
<gene>
    <name evidence="2" type="ORF">KYN89_00090</name>
</gene>
<feature type="signal peptide" evidence="1">
    <location>
        <begin position="1"/>
        <end position="23"/>
    </location>
</feature>
<protein>
    <submittedName>
        <fullName evidence="2">SIMPL domain-containing protein</fullName>
    </submittedName>
</protein>
<dbReference type="Gene3D" id="3.30.110.170">
    <property type="entry name" value="Protein of unknown function (DUF541), domain 1"/>
    <property type="match status" value="1"/>
</dbReference>
<dbReference type="Pfam" id="PF04402">
    <property type="entry name" value="SIMPL"/>
    <property type="match status" value="1"/>
</dbReference>
<dbReference type="PANTHER" id="PTHR34387:SF1">
    <property type="entry name" value="PERIPLASMIC IMMUNOGENIC PROTEIN"/>
    <property type="match status" value="1"/>
</dbReference>
<dbReference type="InterPro" id="IPR052022">
    <property type="entry name" value="26kDa_periplasmic_antigen"/>
</dbReference>
<dbReference type="PANTHER" id="PTHR34387">
    <property type="entry name" value="SLR1258 PROTEIN"/>
    <property type="match status" value="1"/>
</dbReference>
<proteinExistence type="predicted"/>
<evidence type="ECO:0000313" key="3">
    <source>
        <dbReference type="Proteomes" id="UP000759298"/>
    </source>
</evidence>
<reference evidence="2 3" key="1">
    <citation type="submission" date="2021-07" db="EMBL/GenBank/DDBJ databases">
        <title>Alteriqipengyuania abyssalis NZ-12B nov, sp.nov isolated from deep sea sponge in pacific ocean.</title>
        <authorList>
            <person name="Tareen S."/>
            <person name="Wink J."/>
        </authorList>
    </citation>
    <scope>NUCLEOTIDE SEQUENCE [LARGE SCALE GENOMIC DNA]</scope>
    <source>
        <strain evidence="2 3">NZ-12B</strain>
    </source>
</reference>
<dbReference type="Gene3D" id="3.30.70.2970">
    <property type="entry name" value="Protein of unknown function (DUF541), domain 2"/>
    <property type="match status" value="1"/>
</dbReference>
<dbReference type="RefSeq" id="WP_222823271.1">
    <property type="nucleotide sequence ID" value="NZ_JAHWXP010000001.1"/>
</dbReference>
<keyword evidence="1" id="KW-0732">Signal</keyword>
<evidence type="ECO:0000313" key="2">
    <source>
        <dbReference type="EMBL" id="MBY8335437.1"/>
    </source>
</evidence>
<feature type="chain" id="PRO_5045993923" evidence="1">
    <location>
        <begin position="24"/>
        <end position="241"/>
    </location>
</feature>
<evidence type="ECO:0000256" key="1">
    <source>
        <dbReference type="SAM" id="SignalP"/>
    </source>
</evidence>
<comment type="caution">
    <text evidence="2">The sequence shown here is derived from an EMBL/GenBank/DDBJ whole genome shotgun (WGS) entry which is preliminary data.</text>
</comment>
<dbReference type="Proteomes" id="UP000759298">
    <property type="component" value="Unassembled WGS sequence"/>
</dbReference>
<name>A0ABS7PC84_9SPHN</name>
<organism evidence="2 3">
    <name type="scientific">Alteriqipengyuania abyssalis</name>
    <dbReference type="NCBI Taxonomy" id="2860200"/>
    <lineage>
        <taxon>Bacteria</taxon>
        <taxon>Pseudomonadati</taxon>
        <taxon>Pseudomonadota</taxon>
        <taxon>Alphaproteobacteria</taxon>
        <taxon>Sphingomonadales</taxon>
        <taxon>Erythrobacteraceae</taxon>
        <taxon>Alteriqipengyuania</taxon>
    </lineage>
</organism>